<dbReference type="EMBL" id="JAUIZM010000010">
    <property type="protein sequence ID" value="KAK1361633.1"/>
    <property type="molecule type" value="Genomic_DNA"/>
</dbReference>
<dbReference type="InterPro" id="IPR046341">
    <property type="entry name" value="SET_dom_sf"/>
</dbReference>
<dbReference type="GO" id="GO:0030658">
    <property type="term" value="C:transport vesicle membrane"/>
    <property type="evidence" value="ECO:0007669"/>
    <property type="project" value="UniProtKB-SubCell"/>
</dbReference>
<comment type="function">
    <text evidence="1 7">Probably involved in membrane trafficking.</text>
</comment>
<dbReference type="GO" id="GO:0015031">
    <property type="term" value="P:protein transport"/>
    <property type="evidence" value="ECO:0007669"/>
    <property type="project" value="InterPro"/>
</dbReference>
<comment type="similarity">
    <text evidence="2 7">Belongs to the SCAMP family.</text>
</comment>
<evidence type="ECO:0000256" key="6">
    <source>
        <dbReference type="ARBA" id="ARBA00023329"/>
    </source>
</evidence>
<evidence type="ECO:0000256" key="1">
    <source>
        <dbReference type="ARBA" id="ARBA00004003"/>
    </source>
</evidence>
<dbReference type="Proteomes" id="UP001237642">
    <property type="component" value="Unassembled WGS sequence"/>
</dbReference>
<dbReference type="SUPFAM" id="SSF82199">
    <property type="entry name" value="SET domain"/>
    <property type="match status" value="1"/>
</dbReference>
<organism evidence="8 9">
    <name type="scientific">Heracleum sosnowskyi</name>
    <dbReference type="NCBI Taxonomy" id="360622"/>
    <lineage>
        <taxon>Eukaryota</taxon>
        <taxon>Viridiplantae</taxon>
        <taxon>Streptophyta</taxon>
        <taxon>Embryophyta</taxon>
        <taxon>Tracheophyta</taxon>
        <taxon>Spermatophyta</taxon>
        <taxon>Magnoliopsida</taxon>
        <taxon>eudicotyledons</taxon>
        <taxon>Gunneridae</taxon>
        <taxon>Pentapetalae</taxon>
        <taxon>asterids</taxon>
        <taxon>campanulids</taxon>
        <taxon>Apiales</taxon>
        <taxon>Apiaceae</taxon>
        <taxon>Apioideae</taxon>
        <taxon>apioid superclade</taxon>
        <taxon>Tordylieae</taxon>
        <taxon>Tordyliinae</taxon>
        <taxon>Heracleum</taxon>
    </lineage>
</organism>
<keyword evidence="6 7" id="KW-0968">Cytoplasmic vesicle</keyword>
<dbReference type="PANTHER" id="PTHR13271">
    <property type="entry name" value="UNCHARACTERIZED PUTATIVE METHYLTRANSFERASE"/>
    <property type="match status" value="1"/>
</dbReference>
<evidence type="ECO:0000313" key="8">
    <source>
        <dbReference type="EMBL" id="KAK1361633.1"/>
    </source>
</evidence>
<gene>
    <name evidence="8" type="ORF">POM88_046107</name>
</gene>
<comment type="subcellular location">
    <subcellularLocation>
        <location evidence="7">Cell membrane</location>
        <topology evidence="7">Multi-pass membrane protein</topology>
    </subcellularLocation>
    <subcellularLocation>
        <location evidence="7">Cytoplasmic vesicle</location>
        <location evidence="7">Secretory vesicle membrane</location>
        <topology evidence="7">Multi-pass membrane protein</topology>
    </subcellularLocation>
</comment>
<accession>A0AAD8H8M1</accession>
<dbReference type="GO" id="GO:0016279">
    <property type="term" value="F:protein-lysine N-methyltransferase activity"/>
    <property type="evidence" value="ECO:0007669"/>
    <property type="project" value="TreeGrafter"/>
</dbReference>
<evidence type="ECO:0000256" key="7">
    <source>
        <dbReference type="RuleBase" id="RU363122"/>
    </source>
</evidence>
<dbReference type="PANTHER" id="PTHR13271:SF103">
    <property type="entry name" value="N-METHYLTRANSFERASE DOMAIN AND SET DOMAIN CONTAINING PROTEIN-RELATED"/>
    <property type="match status" value="1"/>
</dbReference>
<dbReference type="Gene3D" id="3.90.1410.10">
    <property type="entry name" value="set domain protein methyltransferase, domain 1"/>
    <property type="match status" value="1"/>
</dbReference>
<keyword evidence="4" id="KW-1133">Transmembrane helix</keyword>
<proteinExistence type="inferred from homology"/>
<evidence type="ECO:0000313" key="9">
    <source>
        <dbReference type="Proteomes" id="UP001237642"/>
    </source>
</evidence>
<evidence type="ECO:0000256" key="5">
    <source>
        <dbReference type="ARBA" id="ARBA00023136"/>
    </source>
</evidence>
<keyword evidence="7" id="KW-1003">Cell membrane</keyword>
<dbReference type="InterPro" id="IPR007273">
    <property type="entry name" value="SCAMP"/>
</dbReference>
<keyword evidence="3" id="KW-0812">Transmembrane</keyword>
<dbReference type="InterPro" id="IPR050600">
    <property type="entry name" value="SETD3_SETD6_MTase"/>
</dbReference>
<sequence>MKYGKVDSNTNSLNFPLSRPCNAGEQCFLSYGKLSISHLITFYGFSTQGDNPYDVVPIDLDLPDIDDSENGSLMSDWTSHMVRGTWLSKNHEIFHYGLPSPLLDHFRRAQGCTVQPKTIIVRRKEEAAARAGIVLEEKNWPPFFPIIHHDIANEIPIHLQKLHNNTISVEEIKCMQGMLLRQQNFVEGGFLLRRLNVY</sequence>
<keyword evidence="7" id="KW-0813">Transport</keyword>
<reference evidence="8" key="2">
    <citation type="submission" date="2023-05" db="EMBL/GenBank/DDBJ databases">
        <authorList>
            <person name="Schelkunov M.I."/>
        </authorList>
    </citation>
    <scope>NUCLEOTIDE SEQUENCE</scope>
    <source>
        <strain evidence="8">Hsosn_3</strain>
        <tissue evidence="8">Leaf</tissue>
    </source>
</reference>
<evidence type="ECO:0000256" key="2">
    <source>
        <dbReference type="ARBA" id="ARBA00010482"/>
    </source>
</evidence>
<keyword evidence="5" id="KW-0472">Membrane</keyword>
<dbReference type="GO" id="GO:0005886">
    <property type="term" value="C:plasma membrane"/>
    <property type="evidence" value="ECO:0007669"/>
    <property type="project" value="UniProtKB-SubCell"/>
</dbReference>
<dbReference type="Pfam" id="PF04144">
    <property type="entry name" value="SCAMP"/>
    <property type="match status" value="1"/>
</dbReference>
<evidence type="ECO:0000256" key="4">
    <source>
        <dbReference type="ARBA" id="ARBA00022989"/>
    </source>
</evidence>
<dbReference type="AlphaFoldDB" id="A0AAD8H8M1"/>
<comment type="caution">
    <text evidence="8">The sequence shown here is derived from an EMBL/GenBank/DDBJ whole genome shotgun (WGS) entry which is preliminary data.</text>
</comment>
<name>A0AAD8H8M1_9APIA</name>
<evidence type="ECO:0000256" key="3">
    <source>
        <dbReference type="ARBA" id="ARBA00022692"/>
    </source>
</evidence>
<keyword evidence="9" id="KW-1185">Reference proteome</keyword>
<protein>
    <recommendedName>
        <fullName evidence="7">Secretory carrier-associated membrane protein</fullName>
        <shortName evidence="7">Secretory carrier membrane protein</shortName>
    </recommendedName>
</protein>
<reference evidence="8" key="1">
    <citation type="submission" date="2023-02" db="EMBL/GenBank/DDBJ databases">
        <title>Genome of toxic invasive species Heracleum sosnowskyi carries increased number of genes despite the absence of recent whole-genome duplications.</title>
        <authorList>
            <person name="Schelkunov M."/>
            <person name="Shtratnikova V."/>
            <person name="Makarenko M."/>
            <person name="Klepikova A."/>
            <person name="Omelchenko D."/>
            <person name="Novikova G."/>
            <person name="Obukhova E."/>
            <person name="Bogdanov V."/>
            <person name="Penin A."/>
            <person name="Logacheva M."/>
        </authorList>
    </citation>
    <scope>NUCLEOTIDE SEQUENCE</scope>
    <source>
        <strain evidence="8">Hsosn_3</strain>
        <tissue evidence="8">Leaf</tissue>
    </source>
</reference>